<dbReference type="AlphaFoldDB" id="A0A1L6ZPD3"/>
<reference evidence="3 4" key="1">
    <citation type="submission" date="2016-05" db="EMBL/GenBank/DDBJ databases">
        <title>Complete Genome and Methylome Analysis of Psychrotrophic Bacterial Isolates from Antarctic Lake Untersee.</title>
        <authorList>
            <person name="Fomenkov A."/>
            <person name="Akimov V.N."/>
            <person name="Vasilyeva L.V."/>
            <person name="Andersen D."/>
            <person name="Vincze T."/>
            <person name="Roberts R.J."/>
        </authorList>
    </citation>
    <scope>NUCLEOTIDE SEQUENCE [LARGE SCALE GENOMIC DNA]</scope>
    <source>
        <strain evidence="3 4">U14-5</strain>
        <plasmid evidence="3 4">unnamed1</plasmid>
    </source>
</reference>
<proteinExistence type="predicted"/>
<dbReference type="Proteomes" id="UP000185426">
    <property type="component" value="Plasmid unnamed1"/>
</dbReference>
<gene>
    <name evidence="3" type="ORF">BSA145_21105</name>
</gene>
<feature type="transmembrane region" description="Helical" evidence="1">
    <location>
        <begin position="203"/>
        <end position="228"/>
    </location>
</feature>
<sequence>MRKIKFLIITCVIILSFVFMNDATAKTKVEKADDTIFKSEYQLKKEMDKSLKKEKNNSTGIEDVKAGKGEFYKAYEEEIEIWKKEREKHLGKGSADVDVALLKKFDYVRGEFDCSWNDVSCHITNFVYGTSSTVINWTMIPFSEVVIKPSSVLNNGILNDYKSAFNKLTRSLLALFFLFQIVKLVTMRMADIQSATNETNEKVILFIVSAFLLFSYNGLFTAIMNIQYVINYPLLSGLSATDEIGKIIAFNMLFLGSINMTTLFLAIVAVLIVVLILQMYYSLALISLMYVTGPVAITTMINSEYNFYSVWLRILISRLLTLGLQALCVVLGIRFFASVSFSPVTTLVMSITAISFFVVAITIPALLGQYGNSTGSGRAIMGAGKAVTRYMILRR</sequence>
<feature type="transmembrane region" description="Helical" evidence="1">
    <location>
        <begin position="283"/>
        <end position="303"/>
    </location>
</feature>
<feature type="transmembrane region" description="Helical" evidence="1">
    <location>
        <begin position="344"/>
        <end position="367"/>
    </location>
</feature>
<keyword evidence="1" id="KW-0812">Transmembrane</keyword>
<evidence type="ECO:0000256" key="1">
    <source>
        <dbReference type="SAM" id="Phobius"/>
    </source>
</evidence>
<accession>A0A1L6ZPD3</accession>
<feature type="signal peptide" evidence="2">
    <location>
        <begin position="1"/>
        <end position="25"/>
    </location>
</feature>
<dbReference type="RefSeq" id="WP_075623791.1">
    <property type="nucleotide sequence ID" value="NZ_CP015608.1"/>
</dbReference>
<dbReference type="Pfam" id="PF19597">
    <property type="entry name" value="TrbL_4"/>
    <property type="match status" value="1"/>
</dbReference>
<feature type="transmembrane region" description="Helical" evidence="1">
    <location>
        <begin position="315"/>
        <end position="337"/>
    </location>
</feature>
<organism evidence="3 4">
    <name type="scientific">Bacillus safensis</name>
    <dbReference type="NCBI Taxonomy" id="561879"/>
    <lineage>
        <taxon>Bacteria</taxon>
        <taxon>Bacillati</taxon>
        <taxon>Bacillota</taxon>
        <taxon>Bacilli</taxon>
        <taxon>Bacillales</taxon>
        <taxon>Bacillaceae</taxon>
        <taxon>Bacillus</taxon>
    </lineage>
</organism>
<keyword evidence="1" id="KW-0472">Membrane</keyword>
<evidence type="ECO:0000256" key="2">
    <source>
        <dbReference type="SAM" id="SignalP"/>
    </source>
</evidence>
<feature type="transmembrane region" description="Helical" evidence="1">
    <location>
        <begin position="248"/>
        <end position="276"/>
    </location>
</feature>
<evidence type="ECO:0008006" key="5">
    <source>
        <dbReference type="Google" id="ProtNLM"/>
    </source>
</evidence>
<keyword evidence="3" id="KW-0614">Plasmid</keyword>
<dbReference type="EMBL" id="CP015608">
    <property type="protein sequence ID" value="APT48365.1"/>
    <property type="molecule type" value="Genomic_DNA"/>
</dbReference>
<name>A0A1L6ZPD3_BACIA</name>
<feature type="transmembrane region" description="Helical" evidence="1">
    <location>
        <begin position="172"/>
        <end position="191"/>
    </location>
</feature>
<evidence type="ECO:0000313" key="3">
    <source>
        <dbReference type="EMBL" id="APT48365.1"/>
    </source>
</evidence>
<dbReference type="InterPro" id="IPR046084">
    <property type="entry name" value="TrbL_4"/>
</dbReference>
<evidence type="ECO:0000313" key="4">
    <source>
        <dbReference type="Proteomes" id="UP000185426"/>
    </source>
</evidence>
<keyword evidence="2" id="KW-0732">Signal</keyword>
<protein>
    <recommendedName>
        <fullName evidence="5">Conjugal transfer protein TraL</fullName>
    </recommendedName>
</protein>
<geneLocation type="plasmid" evidence="3 4">
    <name>unnamed1</name>
</geneLocation>
<keyword evidence="1" id="KW-1133">Transmembrane helix</keyword>
<feature type="chain" id="PRO_5012024259" description="Conjugal transfer protein TraL" evidence="2">
    <location>
        <begin position="26"/>
        <end position="395"/>
    </location>
</feature>